<dbReference type="RefSeq" id="WP_122191587.1">
    <property type="nucleotide sequence ID" value="NZ_RFFH01000022.1"/>
</dbReference>
<evidence type="ECO:0000313" key="3">
    <source>
        <dbReference type="Proteomes" id="UP000279275"/>
    </source>
</evidence>
<sequence>MAVQRFEHNGRTIVYERLGAGAPVVLLHNLGTSRLVWTHQMRALARHREVFALDLLGYGDSDRGARDEYTLANYTDLLARLIDEQGLERVALVGNCVGAATALSYAIRRPATVTALVLANPATYATVGPRPLGAAIRLANALPWVARRLAVLRTLSLPAPIAAAILDQQLGPGGSRARLSAGSPAAELRALWTRPGALQPLVDSDIAADFRKSFAALDRALLDPDFPPICTIWGARNRVLSSAAGHRLDATVLRPRRAETFTASGHLPMLEEPDRFTDVVERFLLEVGGPAARGSESEPAQR</sequence>
<dbReference type="SUPFAM" id="SSF53474">
    <property type="entry name" value="alpha/beta-Hydrolases"/>
    <property type="match status" value="1"/>
</dbReference>
<dbReference type="Pfam" id="PF00561">
    <property type="entry name" value="Abhydrolase_1"/>
    <property type="match status" value="1"/>
</dbReference>
<dbReference type="InterPro" id="IPR000073">
    <property type="entry name" value="AB_hydrolase_1"/>
</dbReference>
<dbReference type="PANTHER" id="PTHR46438:SF11">
    <property type="entry name" value="LIPASE-RELATED"/>
    <property type="match status" value="1"/>
</dbReference>
<keyword evidence="3" id="KW-1185">Reference proteome</keyword>
<dbReference type="PANTHER" id="PTHR46438">
    <property type="entry name" value="ALPHA/BETA-HYDROLASES SUPERFAMILY PROTEIN"/>
    <property type="match status" value="1"/>
</dbReference>
<dbReference type="OrthoDB" id="27092at2"/>
<dbReference type="GO" id="GO:0016787">
    <property type="term" value="F:hydrolase activity"/>
    <property type="evidence" value="ECO:0007669"/>
    <property type="project" value="UniProtKB-KW"/>
</dbReference>
<reference evidence="2 3" key="1">
    <citation type="submission" date="2018-10" db="EMBL/GenBank/DDBJ databases">
        <title>Isolation from cow dung.</title>
        <authorList>
            <person name="Ling L."/>
        </authorList>
    </citation>
    <scope>NUCLEOTIDE SEQUENCE [LARGE SCALE GENOMIC DNA]</scope>
    <source>
        <strain evidence="2 3">NEAU-LL90</strain>
    </source>
</reference>
<gene>
    <name evidence="2" type="ORF">EBN03_30285</name>
</gene>
<proteinExistence type="predicted"/>
<dbReference type="AlphaFoldDB" id="A0A3M2KVV3"/>
<dbReference type="Gene3D" id="3.40.50.1820">
    <property type="entry name" value="alpha/beta hydrolase"/>
    <property type="match status" value="1"/>
</dbReference>
<evidence type="ECO:0000259" key="1">
    <source>
        <dbReference type="Pfam" id="PF00561"/>
    </source>
</evidence>
<comment type="caution">
    <text evidence="2">The sequence shown here is derived from an EMBL/GenBank/DDBJ whole genome shotgun (WGS) entry which is preliminary data.</text>
</comment>
<dbReference type="InterPro" id="IPR029058">
    <property type="entry name" value="AB_hydrolase_fold"/>
</dbReference>
<feature type="domain" description="AB hydrolase-1" evidence="1">
    <location>
        <begin position="23"/>
        <end position="272"/>
    </location>
</feature>
<dbReference type="PRINTS" id="PR00111">
    <property type="entry name" value="ABHYDROLASE"/>
</dbReference>
<dbReference type="EMBL" id="RFFH01000022">
    <property type="protein sequence ID" value="RMI28343.1"/>
    <property type="molecule type" value="Genomic_DNA"/>
</dbReference>
<accession>A0A3M2KVV3</accession>
<keyword evidence="2" id="KW-0378">Hydrolase</keyword>
<dbReference type="Proteomes" id="UP000279275">
    <property type="component" value="Unassembled WGS sequence"/>
</dbReference>
<name>A0A3M2KVV3_9NOCA</name>
<protein>
    <submittedName>
        <fullName evidence="2">Alpha/beta fold hydrolase</fullName>
    </submittedName>
</protein>
<evidence type="ECO:0000313" key="2">
    <source>
        <dbReference type="EMBL" id="RMI28343.1"/>
    </source>
</evidence>
<organism evidence="2 3">
    <name type="scientific">Nocardia stercoris</name>
    <dbReference type="NCBI Taxonomy" id="2483361"/>
    <lineage>
        <taxon>Bacteria</taxon>
        <taxon>Bacillati</taxon>
        <taxon>Actinomycetota</taxon>
        <taxon>Actinomycetes</taxon>
        <taxon>Mycobacteriales</taxon>
        <taxon>Nocardiaceae</taxon>
        <taxon>Nocardia</taxon>
    </lineage>
</organism>